<dbReference type="RefSeq" id="WP_166214491.1">
    <property type="nucleotide sequence ID" value="NZ_CP088285.1"/>
</dbReference>
<organism evidence="1">
    <name type="scientific">Bradyrhizobium septentrionale</name>
    <dbReference type="NCBI Taxonomy" id="1404411"/>
    <lineage>
        <taxon>Bacteria</taxon>
        <taxon>Pseudomonadati</taxon>
        <taxon>Pseudomonadota</taxon>
        <taxon>Alphaproteobacteria</taxon>
        <taxon>Hyphomicrobiales</taxon>
        <taxon>Nitrobacteraceae</taxon>
        <taxon>Bradyrhizobium</taxon>
    </lineage>
</organism>
<accession>A0A973W6K3</accession>
<name>A0A973W6K3_9BRAD</name>
<gene>
    <name evidence="1" type="ORF">HAP48_036395</name>
</gene>
<dbReference type="AlphaFoldDB" id="A0A973W6K3"/>
<reference evidence="1" key="1">
    <citation type="submission" date="2020-06" db="EMBL/GenBank/DDBJ databases">
        <title>Whole Genome Sequence of Bradyrhizobium sp. Strain 1S1.</title>
        <authorList>
            <person name="Bromfield E.S.P."/>
            <person name="Cloutier S."/>
        </authorList>
    </citation>
    <scope>NUCLEOTIDE SEQUENCE [LARGE SCALE GENOMIC DNA]</scope>
    <source>
        <strain evidence="1">1S1</strain>
    </source>
</reference>
<dbReference type="EMBL" id="JAAOLE020000001">
    <property type="protein sequence ID" value="NVI48272.1"/>
    <property type="molecule type" value="Genomic_DNA"/>
</dbReference>
<proteinExistence type="predicted"/>
<evidence type="ECO:0000313" key="1">
    <source>
        <dbReference type="EMBL" id="NVI48272.1"/>
    </source>
</evidence>
<protein>
    <submittedName>
        <fullName evidence="1">Uncharacterized protein</fullName>
    </submittedName>
</protein>
<comment type="caution">
    <text evidence="1">The sequence shown here is derived from an EMBL/GenBank/DDBJ whole genome shotgun (WGS) entry which is preliminary data.</text>
</comment>
<sequence length="109" mass="11987">MSSHDIDAIARELNLSTSAFRRMAQSPGSPELLSKRLALAGFSENALAARHGDVMRDLQRVCGLCRAKARCAADAGKEKYTGLPDDCPNEQTLRALGREIESVPRRFRD</sequence>